<dbReference type="Proteomes" id="UP000315215">
    <property type="component" value="Chromosome"/>
</dbReference>
<name>A0A516KEL4_9BACI</name>
<dbReference type="EMBL" id="CP041666">
    <property type="protein sequence ID" value="QDP39756.1"/>
    <property type="molecule type" value="Genomic_DNA"/>
</dbReference>
<dbReference type="InterPro" id="IPR024496">
    <property type="entry name" value="Spore_germ_GerPE"/>
</dbReference>
<sequence length="125" mass="14056">MKKRISRVRKVTIATISYSSFFEVGDASAFQPKTNAIAVQKSGRPHSTDKGFPFERYSIFSEEVQVKGLPLTPFSYSSNHHQPFIDVNQVQVLGVSSSSLYQIGSLNRIEAESRIKHIRILSPQQ</sequence>
<reference evidence="1 2" key="1">
    <citation type="submission" date="2019-07" db="EMBL/GenBank/DDBJ databases">
        <authorList>
            <person name="Li J."/>
        </authorList>
    </citation>
    <scope>NUCLEOTIDE SEQUENCE [LARGE SCALE GENOMIC DNA]</scope>
    <source>
        <strain evidence="1 2">TKL69</strain>
    </source>
</reference>
<accession>A0A516KEL4</accession>
<dbReference type="OrthoDB" id="2599887at2"/>
<protein>
    <submittedName>
        <fullName evidence="1">Spore germination protein GerPE</fullName>
    </submittedName>
</protein>
<evidence type="ECO:0000313" key="1">
    <source>
        <dbReference type="EMBL" id="QDP39756.1"/>
    </source>
</evidence>
<evidence type="ECO:0000313" key="2">
    <source>
        <dbReference type="Proteomes" id="UP000315215"/>
    </source>
</evidence>
<organism evidence="1 2">
    <name type="scientific">Radiobacillus deserti</name>
    <dbReference type="NCBI Taxonomy" id="2594883"/>
    <lineage>
        <taxon>Bacteria</taxon>
        <taxon>Bacillati</taxon>
        <taxon>Bacillota</taxon>
        <taxon>Bacilli</taxon>
        <taxon>Bacillales</taxon>
        <taxon>Bacillaceae</taxon>
        <taxon>Radiobacillus</taxon>
    </lineage>
</organism>
<dbReference type="KEGG" id="aqt:FN924_05955"/>
<gene>
    <name evidence="1" type="ORF">FN924_05955</name>
</gene>
<proteinExistence type="predicted"/>
<dbReference type="RefSeq" id="WP_143892650.1">
    <property type="nucleotide sequence ID" value="NZ_CP041666.1"/>
</dbReference>
<keyword evidence="2" id="KW-1185">Reference proteome</keyword>
<dbReference type="Pfam" id="PF10970">
    <property type="entry name" value="GerPE"/>
    <property type="match status" value="1"/>
</dbReference>
<dbReference type="AlphaFoldDB" id="A0A516KEL4"/>